<gene>
    <name evidence="2" type="ORF">LTRI10_LOCUS37339</name>
</gene>
<keyword evidence="3" id="KW-1185">Reference proteome</keyword>
<accession>A0AAV2FFF9</accession>
<dbReference type="Pfam" id="PF08569">
    <property type="entry name" value="Mo25"/>
    <property type="match status" value="1"/>
</dbReference>
<organism evidence="2 3">
    <name type="scientific">Linum trigynum</name>
    <dbReference type="NCBI Taxonomy" id="586398"/>
    <lineage>
        <taxon>Eukaryota</taxon>
        <taxon>Viridiplantae</taxon>
        <taxon>Streptophyta</taxon>
        <taxon>Embryophyta</taxon>
        <taxon>Tracheophyta</taxon>
        <taxon>Spermatophyta</taxon>
        <taxon>Magnoliopsida</taxon>
        <taxon>eudicotyledons</taxon>
        <taxon>Gunneridae</taxon>
        <taxon>Pentapetalae</taxon>
        <taxon>rosids</taxon>
        <taxon>fabids</taxon>
        <taxon>Malpighiales</taxon>
        <taxon>Linaceae</taxon>
        <taxon>Linum</taxon>
    </lineage>
</organism>
<evidence type="ECO:0000256" key="1">
    <source>
        <dbReference type="ARBA" id="ARBA00011012"/>
    </source>
</evidence>
<dbReference type="Gene3D" id="1.25.10.10">
    <property type="entry name" value="Leucine-rich Repeat Variant"/>
    <property type="match status" value="1"/>
</dbReference>
<evidence type="ECO:0000313" key="3">
    <source>
        <dbReference type="Proteomes" id="UP001497516"/>
    </source>
</evidence>
<evidence type="ECO:0000313" key="2">
    <source>
        <dbReference type="EMBL" id="CAL1397008.1"/>
    </source>
</evidence>
<dbReference type="GO" id="GO:0043539">
    <property type="term" value="F:protein serine/threonine kinase activator activity"/>
    <property type="evidence" value="ECO:0007669"/>
    <property type="project" value="TreeGrafter"/>
</dbReference>
<name>A0AAV2FFF9_9ROSI</name>
<dbReference type="Proteomes" id="UP001497516">
    <property type="component" value="Chromosome 6"/>
</dbReference>
<dbReference type="AlphaFoldDB" id="A0AAV2FFF9"/>
<dbReference type="EMBL" id="OZ034819">
    <property type="protein sequence ID" value="CAL1397008.1"/>
    <property type="molecule type" value="Genomic_DNA"/>
</dbReference>
<proteinExistence type="inferred from homology"/>
<protein>
    <submittedName>
        <fullName evidence="2">Uncharacterized protein</fullName>
    </submittedName>
</protein>
<sequence length="152" mass="17072">MLLCLNPASDIPLLNFYQEALLSVLGCLSLAFNSFFKPNLFRLSASSDVVMCVCLLDHSVGSLCPTHLQKLGHDSSKTIQIYAFHIFKVFVANPNKPQEVKMILARNHEKLVELLIDLTVGKGSEDEQFEEEKEMIIKEIVRLSRVPNLLNG</sequence>
<dbReference type="GO" id="GO:0035556">
    <property type="term" value="P:intracellular signal transduction"/>
    <property type="evidence" value="ECO:0007669"/>
    <property type="project" value="TreeGrafter"/>
</dbReference>
<dbReference type="InterPro" id="IPR016024">
    <property type="entry name" value="ARM-type_fold"/>
</dbReference>
<dbReference type="InterPro" id="IPR013878">
    <property type="entry name" value="Mo25"/>
</dbReference>
<dbReference type="SUPFAM" id="SSF48371">
    <property type="entry name" value="ARM repeat"/>
    <property type="match status" value="1"/>
</dbReference>
<dbReference type="InterPro" id="IPR011989">
    <property type="entry name" value="ARM-like"/>
</dbReference>
<dbReference type="PANTHER" id="PTHR10182:SF3">
    <property type="entry name" value="PROTEIN MO25"/>
    <property type="match status" value="1"/>
</dbReference>
<comment type="similarity">
    <text evidence="1">Belongs to the Mo25 family.</text>
</comment>
<dbReference type="PANTHER" id="PTHR10182">
    <property type="entry name" value="CALCIUM-BINDING PROTEIN 39-RELATED"/>
    <property type="match status" value="1"/>
</dbReference>
<reference evidence="2 3" key="1">
    <citation type="submission" date="2024-04" db="EMBL/GenBank/DDBJ databases">
        <authorList>
            <person name="Fracassetti M."/>
        </authorList>
    </citation>
    <scope>NUCLEOTIDE SEQUENCE [LARGE SCALE GENOMIC DNA]</scope>
</reference>